<protein>
    <submittedName>
        <fullName evidence="1">Uncharacterized protein</fullName>
    </submittedName>
</protein>
<comment type="caution">
    <text evidence="1">The sequence shown here is derived from an EMBL/GenBank/DDBJ whole genome shotgun (WGS) entry which is preliminary data.</text>
</comment>
<name>A0A392RZR3_9FABA</name>
<organism evidence="1 2">
    <name type="scientific">Trifolium medium</name>
    <dbReference type="NCBI Taxonomy" id="97028"/>
    <lineage>
        <taxon>Eukaryota</taxon>
        <taxon>Viridiplantae</taxon>
        <taxon>Streptophyta</taxon>
        <taxon>Embryophyta</taxon>
        <taxon>Tracheophyta</taxon>
        <taxon>Spermatophyta</taxon>
        <taxon>Magnoliopsida</taxon>
        <taxon>eudicotyledons</taxon>
        <taxon>Gunneridae</taxon>
        <taxon>Pentapetalae</taxon>
        <taxon>rosids</taxon>
        <taxon>fabids</taxon>
        <taxon>Fabales</taxon>
        <taxon>Fabaceae</taxon>
        <taxon>Papilionoideae</taxon>
        <taxon>50 kb inversion clade</taxon>
        <taxon>NPAAA clade</taxon>
        <taxon>Hologalegina</taxon>
        <taxon>IRL clade</taxon>
        <taxon>Trifolieae</taxon>
        <taxon>Trifolium</taxon>
    </lineage>
</organism>
<accession>A0A392RZR3</accession>
<feature type="non-terminal residue" evidence="1">
    <location>
        <position position="72"/>
    </location>
</feature>
<dbReference type="AlphaFoldDB" id="A0A392RZR3"/>
<evidence type="ECO:0000313" key="1">
    <source>
        <dbReference type="EMBL" id="MCI41899.1"/>
    </source>
</evidence>
<reference evidence="1 2" key="1">
    <citation type="journal article" date="2018" name="Front. Plant Sci.">
        <title>Red Clover (Trifolium pratense) and Zigzag Clover (T. medium) - A Picture of Genomic Similarities and Differences.</title>
        <authorList>
            <person name="Dluhosova J."/>
            <person name="Istvanek J."/>
            <person name="Nedelnik J."/>
            <person name="Repkova J."/>
        </authorList>
    </citation>
    <scope>NUCLEOTIDE SEQUENCE [LARGE SCALE GENOMIC DNA]</scope>
    <source>
        <strain evidence="2">cv. 10/8</strain>
        <tissue evidence="1">Leaf</tissue>
    </source>
</reference>
<dbReference type="Proteomes" id="UP000265520">
    <property type="component" value="Unassembled WGS sequence"/>
</dbReference>
<keyword evidence="2" id="KW-1185">Reference proteome</keyword>
<sequence>MTSSVPYASRNGVSPIVECGVAPQDDPIRGFGLAVGLGMFHGCKVLLFVNCDEELTKLLIRELRSVICDHDL</sequence>
<dbReference type="EMBL" id="LXQA010297700">
    <property type="protein sequence ID" value="MCI41899.1"/>
    <property type="molecule type" value="Genomic_DNA"/>
</dbReference>
<evidence type="ECO:0000313" key="2">
    <source>
        <dbReference type="Proteomes" id="UP000265520"/>
    </source>
</evidence>
<proteinExistence type="predicted"/>